<sequence>MSRFFLCFLSWIMVFALDAPPPCGDNPRLRQHSNTRGSHRDVSSMTQQTVQQPDSGEDFSRRFRNALGMFATGITVVTSRTPAGDPIGLTVNSFNSVSLDPPLIVWSLSNDLPSRPLFEGCEYYAINVLAEDQADLSQRFAGRMGEKFAGLEIDDGLGGVPLLKGCCARFVCRNTVRHAGGDHVLFVSEVVGFDRDERAPLLYFGGNYRRLAP</sequence>
<evidence type="ECO:0000256" key="1">
    <source>
        <dbReference type="ARBA" id="ARBA00008898"/>
    </source>
</evidence>
<feature type="chain" id="PRO_5004127890" evidence="4">
    <location>
        <begin position="17"/>
        <end position="213"/>
    </location>
</feature>
<organism evidence="6 7">
    <name type="scientific">Thauera linaloolentis (strain DSM 12138 / JCM 21573 / CCUG 41526 / CIP 105981 / IAM 15112 / NBRC 102519 / 47Lol)</name>
    <dbReference type="NCBI Taxonomy" id="1123367"/>
    <lineage>
        <taxon>Bacteria</taxon>
        <taxon>Pseudomonadati</taxon>
        <taxon>Pseudomonadota</taxon>
        <taxon>Betaproteobacteria</taxon>
        <taxon>Rhodocyclales</taxon>
        <taxon>Zoogloeaceae</taxon>
        <taxon>Thauera</taxon>
    </lineage>
</organism>
<dbReference type="Gene3D" id="2.30.110.10">
    <property type="entry name" value="Electron Transport, Fmn-binding Protein, Chain A"/>
    <property type="match status" value="1"/>
</dbReference>
<reference evidence="6 7" key="1">
    <citation type="submission" date="2012-09" db="EMBL/GenBank/DDBJ databases">
        <title>Draft Genome Sequences of 6 Strains from Genus Thauera.</title>
        <authorList>
            <person name="Liu B."/>
            <person name="Shapleigh J.P."/>
            <person name="Frostegard A.H."/>
        </authorList>
    </citation>
    <scope>NUCLEOTIDE SEQUENCE [LARGE SCALE GENOMIC DNA]</scope>
    <source>
        <strain evidence="7">47Lol / DSM 12138</strain>
    </source>
</reference>
<protein>
    <submittedName>
        <fullName evidence="6">Flavin reductase domain-containing FMN-binding protein</fullName>
    </submittedName>
</protein>
<dbReference type="AlphaFoldDB" id="N6XWH7"/>
<dbReference type="EMBL" id="AMXE01000060">
    <property type="protein sequence ID" value="ENO86136.1"/>
    <property type="molecule type" value="Genomic_DNA"/>
</dbReference>
<keyword evidence="4" id="KW-0732">Signal</keyword>
<feature type="domain" description="Flavin reductase like" evidence="5">
    <location>
        <begin position="67"/>
        <end position="210"/>
    </location>
</feature>
<feature type="region of interest" description="Disordered" evidence="3">
    <location>
        <begin position="26"/>
        <end position="57"/>
    </location>
</feature>
<accession>N6XWH7</accession>
<comment type="similarity">
    <text evidence="1">Belongs to the non-flavoprotein flavin reductase family.</text>
</comment>
<dbReference type="InterPro" id="IPR012349">
    <property type="entry name" value="Split_barrel_FMN-bd"/>
</dbReference>
<dbReference type="Proteomes" id="UP000013232">
    <property type="component" value="Unassembled WGS sequence"/>
</dbReference>
<evidence type="ECO:0000256" key="4">
    <source>
        <dbReference type="SAM" id="SignalP"/>
    </source>
</evidence>
<evidence type="ECO:0000313" key="6">
    <source>
        <dbReference type="EMBL" id="ENO86136.1"/>
    </source>
</evidence>
<dbReference type="PANTHER" id="PTHR30466">
    <property type="entry name" value="FLAVIN REDUCTASE"/>
    <property type="match status" value="1"/>
</dbReference>
<dbReference type="eggNOG" id="COG1853">
    <property type="taxonomic scope" value="Bacteria"/>
</dbReference>
<feature type="compositionally biased region" description="Polar residues" evidence="3">
    <location>
        <begin position="43"/>
        <end position="54"/>
    </location>
</feature>
<dbReference type="InterPro" id="IPR050268">
    <property type="entry name" value="NADH-dep_flavin_reductase"/>
</dbReference>
<dbReference type="GO" id="GO:0042602">
    <property type="term" value="F:riboflavin reductase (NADPH) activity"/>
    <property type="evidence" value="ECO:0007669"/>
    <property type="project" value="TreeGrafter"/>
</dbReference>
<dbReference type="PANTHER" id="PTHR30466:SF11">
    <property type="entry name" value="FLAVIN-DEPENDENT MONOOXYGENASE, REDUCTASE SUBUNIT HSAB"/>
    <property type="match status" value="1"/>
</dbReference>
<dbReference type="STRING" id="1123367.GCA_000621305_00381"/>
<dbReference type="Pfam" id="PF01613">
    <property type="entry name" value="Flavin_Reduct"/>
    <property type="match status" value="1"/>
</dbReference>
<feature type="signal peptide" evidence="4">
    <location>
        <begin position="1"/>
        <end position="16"/>
    </location>
</feature>
<evidence type="ECO:0000313" key="7">
    <source>
        <dbReference type="Proteomes" id="UP000013232"/>
    </source>
</evidence>
<evidence type="ECO:0000256" key="3">
    <source>
        <dbReference type="SAM" id="MobiDB-lite"/>
    </source>
</evidence>
<keyword evidence="7" id="KW-1185">Reference proteome</keyword>
<gene>
    <name evidence="6" type="ORF">C666_13875</name>
</gene>
<dbReference type="SUPFAM" id="SSF50475">
    <property type="entry name" value="FMN-binding split barrel"/>
    <property type="match status" value="1"/>
</dbReference>
<name>N6XWH7_THAL4</name>
<comment type="caution">
    <text evidence="6">The sequence shown here is derived from an EMBL/GenBank/DDBJ whole genome shotgun (WGS) entry which is preliminary data.</text>
</comment>
<dbReference type="SMART" id="SM00903">
    <property type="entry name" value="Flavin_Reduct"/>
    <property type="match status" value="1"/>
</dbReference>
<dbReference type="InterPro" id="IPR002563">
    <property type="entry name" value="Flavin_Rdtase-like_dom"/>
</dbReference>
<proteinExistence type="inferred from homology"/>
<dbReference type="GO" id="GO:0010181">
    <property type="term" value="F:FMN binding"/>
    <property type="evidence" value="ECO:0007669"/>
    <property type="project" value="InterPro"/>
</dbReference>
<evidence type="ECO:0000259" key="5">
    <source>
        <dbReference type="SMART" id="SM00903"/>
    </source>
</evidence>
<evidence type="ECO:0000256" key="2">
    <source>
        <dbReference type="ARBA" id="ARBA00023002"/>
    </source>
</evidence>
<keyword evidence="2" id="KW-0560">Oxidoreductase</keyword>